<reference evidence="1 2" key="1">
    <citation type="submission" date="2016-04" db="EMBL/GenBank/DDBJ databases">
        <title>Genome analyses suggest a sexual origin of heterokaryosis in a supposedly ancient asexual fungus.</title>
        <authorList>
            <person name="Ropars J."/>
            <person name="Sedzielewska K."/>
            <person name="Noel J."/>
            <person name="Charron P."/>
            <person name="Farinelli L."/>
            <person name="Marton T."/>
            <person name="Kruger M."/>
            <person name="Pelin A."/>
            <person name="Brachmann A."/>
            <person name="Corradi N."/>
        </authorList>
    </citation>
    <scope>NUCLEOTIDE SEQUENCE [LARGE SCALE GENOMIC DNA]</scope>
    <source>
        <strain evidence="1 2">A5</strain>
    </source>
</reference>
<dbReference type="AlphaFoldDB" id="A0A2N0Q498"/>
<evidence type="ECO:0000313" key="2">
    <source>
        <dbReference type="Proteomes" id="UP000232722"/>
    </source>
</evidence>
<reference evidence="1 2" key="2">
    <citation type="submission" date="2017-09" db="EMBL/GenBank/DDBJ databases">
        <title>Extensive intraspecific genome diversity in a model arbuscular mycorrhizal fungus.</title>
        <authorList>
            <person name="Chen E.C."/>
            <person name="Morin E."/>
            <person name="Beaudet D."/>
            <person name="Noel J."/>
            <person name="Ndikumana S."/>
            <person name="Charron P."/>
            <person name="St-Onge C."/>
            <person name="Giorgi J."/>
            <person name="Grigoriev I.V."/>
            <person name="Roux C."/>
            <person name="Martin F.M."/>
            <person name="Corradi N."/>
        </authorList>
    </citation>
    <scope>NUCLEOTIDE SEQUENCE [LARGE SCALE GENOMIC DNA]</scope>
    <source>
        <strain evidence="1 2">A5</strain>
    </source>
</reference>
<gene>
    <name evidence="1" type="ORF">RhiirA5_351027</name>
</gene>
<dbReference type="EMBL" id="LLXJ01000162">
    <property type="protein sequence ID" value="PKC13920.1"/>
    <property type="molecule type" value="Genomic_DNA"/>
</dbReference>
<proteinExistence type="predicted"/>
<name>A0A2N0Q498_9GLOM</name>
<accession>A0A2N0Q498</accession>
<dbReference type="VEuPathDB" id="FungiDB:RhiirA1_409262"/>
<evidence type="ECO:0000313" key="1">
    <source>
        <dbReference type="EMBL" id="PKC13920.1"/>
    </source>
</evidence>
<sequence length="62" mass="6978">MSKAIKVPVDIRRIPCKIATGEAHPPLSNQNQPLKIGILVRKNKLFTFYGSKIYNNQEHSSS</sequence>
<dbReference type="Proteomes" id="UP000232722">
    <property type="component" value="Unassembled WGS sequence"/>
</dbReference>
<comment type="caution">
    <text evidence="1">The sequence shown here is derived from an EMBL/GenBank/DDBJ whole genome shotgun (WGS) entry which is preliminary data.</text>
</comment>
<protein>
    <submittedName>
        <fullName evidence="1">Uncharacterized protein</fullName>
    </submittedName>
</protein>
<organism evidence="1 2">
    <name type="scientific">Rhizophagus irregularis</name>
    <dbReference type="NCBI Taxonomy" id="588596"/>
    <lineage>
        <taxon>Eukaryota</taxon>
        <taxon>Fungi</taxon>
        <taxon>Fungi incertae sedis</taxon>
        <taxon>Mucoromycota</taxon>
        <taxon>Glomeromycotina</taxon>
        <taxon>Glomeromycetes</taxon>
        <taxon>Glomerales</taxon>
        <taxon>Glomeraceae</taxon>
        <taxon>Rhizophagus</taxon>
    </lineage>
</organism>